<feature type="region of interest" description="Disordered" evidence="9">
    <location>
        <begin position="751"/>
        <end position="800"/>
    </location>
</feature>
<reference evidence="11 12" key="1">
    <citation type="submission" date="2020-05" db="EMBL/GenBank/DDBJ databases">
        <authorList>
            <person name="Campoy J."/>
            <person name="Schneeberger K."/>
            <person name="Spophaly S."/>
        </authorList>
    </citation>
    <scope>NUCLEOTIDE SEQUENCE [LARGE SCALE GENOMIC DNA]</scope>
    <source>
        <strain evidence="11">PruArmRojPasFocal</strain>
    </source>
</reference>
<dbReference type="GO" id="GO:0052717">
    <property type="term" value="F:tRNA-specific adenosine-34 deaminase activity"/>
    <property type="evidence" value="ECO:0007669"/>
    <property type="project" value="UniProtKB-EC"/>
</dbReference>
<evidence type="ECO:0000313" key="11">
    <source>
        <dbReference type="EMBL" id="CAB4264922.1"/>
    </source>
</evidence>
<feature type="compositionally biased region" description="Basic and acidic residues" evidence="9">
    <location>
        <begin position="1027"/>
        <end position="1039"/>
    </location>
</feature>
<feature type="compositionally biased region" description="Polar residues" evidence="9">
    <location>
        <begin position="751"/>
        <end position="763"/>
    </location>
</feature>
<feature type="compositionally biased region" description="Basic and acidic residues" evidence="9">
    <location>
        <begin position="1051"/>
        <end position="1060"/>
    </location>
</feature>
<feature type="region of interest" description="Disordered" evidence="9">
    <location>
        <begin position="1456"/>
        <end position="1475"/>
    </location>
</feature>
<keyword evidence="4" id="KW-0819">tRNA processing</keyword>
<keyword evidence="6" id="KW-0378">Hydrolase</keyword>
<protein>
    <recommendedName>
        <fullName evidence="3">tRNA(adenine(34)) deaminase</fullName>
        <ecNumber evidence="3">3.5.4.33</ecNumber>
    </recommendedName>
</protein>
<dbReference type="GO" id="GO:0046872">
    <property type="term" value="F:metal ion binding"/>
    <property type="evidence" value="ECO:0007669"/>
    <property type="project" value="UniProtKB-KW"/>
</dbReference>
<dbReference type="InterPro" id="IPR002125">
    <property type="entry name" value="CMP_dCMP_dom"/>
</dbReference>
<evidence type="ECO:0000256" key="8">
    <source>
        <dbReference type="ARBA" id="ARBA00048045"/>
    </source>
</evidence>
<dbReference type="CDD" id="cd01285">
    <property type="entry name" value="nucleoside_deaminase"/>
    <property type="match status" value="1"/>
</dbReference>
<dbReference type="PANTHER" id="PTHR11079:SF179">
    <property type="entry name" value="TRNA(ADENINE(34)) DEAMINASE, CHLOROPLASTIC"/>
    <property type="match status" value="1"/>
</dbReference>
<sequence length="1551" mass="172601">MQNTYFSSSMYSVRTQGSLSYSFNDYSYLLNERFDRNPIHSSTLSSSKSCCCTCCAFSTHRVPINPCYLYGLRQSTLLQWSACRRLILGGRDRYNYRVQEQSPDWGCYELPCSLMEGSVYSRRGRRRKGRCCCMADGEGKGELYNSGDLDDAEAMLSLLSEEVGEECFRRERNGFSFKIVELEGRRRLSGRERNVSSSKRVEEESKRSLSGSERKVNSSKRVEEESRRSLSGRERNAISSKRVEEESRRSLSGSERKVNSSKRLEVESRRSLSGRERNAISSKRVEAERSFSGREKNGSSSKGVQVEIEGNNSSECNSGKKKNDGGLSSSESNSKRQFESATIDLSEGDSRQKEERGMFLRSENLRGRKGGSSSSYYSFSSSGDFEIDFQDKHGLLEEPASSVYKDSECDRFDEQVSEEYRKHRDDSDGNGEITRQTNTAVVGGVMWDWRKKTEKKLTEVVAEETQADWKSSEMHSKVMKTKQHELGKTSGSHKQFDDEQETSYLTKGTNEQYSQTENQVGGVPESRRKFQEHNEISEIRRNSVETTSWSQKRPTQRENLGIATNLVQETKDEHYKTAGIINQKDDLNRDNQKLSRVSQVRVADAERTSNWQGQSDTRRIYQEENTNMLLSSVNQIEVQHHQIDQQIIGRVNLGRKPQQVTEISEICDSGVETANIIQPEIRIMNQAECSNFVPASSGESSEPYSGMDEKAFQRIQSRKGTDDVTEMPLVRASNKERNNNAQRISKKRTINQGSDIASAATSFEETRQRNNETDETLMQVKPRKEDQSSTGLSNFYEKDSEGASSFQASLSTVSQARIQPHDVVGNKRSLQAMLLAPPSQLIARGSPHIESTSGMATQEVSGEISESGSPAMCTHSGKQTSALHQESYTGSGNAETEAEIEYLIPEDALGSAYRLEKSSSQFLGDFIESVRYGVSTSENQDETVSEPRLVYGGEEDGQSASALLQESGSGNGNPGTPGEILYLINPEDALNSAHRLEKSSSQFVGEFSEKVRHEVSTSKYQNVNTVSEEKLVHGDEKYGQRNSSQNGSQDLQKKENDSRRSSGGSGTKGPSDEMWDVTDPSVLRTPMAEKSEVATTNGNAIVKRTGRSVWNIVADILRLRWSSNAETPRSAGKSGGRISSNESASSEAWFSGREPEDNNEKNAKRDQDMQPEPTSDQLQPGKSFSQSEGGVSGIMRTKDKVRYPEAGTPSSPIKDDSGLTSKAASVSSGEETLGSKENQKSSQGSSSGIKKVESLQPLIASGVRSPVVEEISNPGITVSASGSTKHMDQFGSQKLNEVSDNVQMGGELKQRKLQRNKQVLRDRFDEWEDAYTLEIEQRKTDEMFMREALLEAKKAADTWEVPVGAVLVQHGKIIARGCNLVEELRDSTAHAEMICIREASNLLRTWRLADSTLYVTLEPCPMCAGAILQARIDTVVWGAPNKLLGADGSWIRLFPDGRGGNGSEQSDKPAAPVHPFHPKMNIRRGVLASECADIMKQFFQLRRKKKEKQADPPAPPARQPVSHHPSKLLTKFKTDNLIINVQIPVEVLSVP</sequence>
<evidence type="ECO:0000256" key="2">
    <source>
        <dbReference type="ARBA" id="ARBA00011738"/>
    </source>
</evidence>
<feature type="region of interest" description="Disordered" evidence="9">
    <location>
        <begin position="1014"/>
        <end position="1078"/>
    </location>
</feature>
<comment type="catalytic activity">
    <reaction evidence="8">
        <text>adenosine(34) in tRNA + H2O + H(+) = inosine(34) in tRNA + NH4(+)</text>
        <dbReference type="Rhea" id="RHEA:43168"/>
        <dbReference type="Rhea" id="RHEA-COMP:10373"/>
        <dbReference type="Rhea" id="RHEA-COMP:10374"/>
        <dbReference type="ChEBI" id="CHEBI:15377"/>
        <dbReference type="ChEBI" id="CHEBI:15378"/>
        <dbReference type="ChEBI" id="CHEBI:28938"/>
        <dbReference type="ChEBI" id="CHEBI:74411"/>
        <dbReference type="ChEBI" id="CHEBI:82852"/>
        <dbReference type="EC" id="3.5.4.33"/>
    </reaction>
</comment>
<dbReference type="PANTHER" id="PTHR11079">
    <property type="entry name" value="CYTOSINE DEAMINASE FAMILY MEMBER"/>
    <property type="match status" value="1"/>
</dbReference>
<dbReference type="Pfam" id="PF00383">
    <property type="entry name" value="dCMP_cyt_deam_1"/>
    <property type="match status" value="1"/>
</dbReference>
<dbReference type="EMBL" id="CAEKDK010000001">
    <property type="protein sequence ID" value="CAB4264922.1"/>
    <property type="molecule type" value="Genomic_DNA"/>
</dbReference>
<evidence type="ECO:0000256" key="7">
    <source>
        <dbReference type="ARBA" id="ARBA00022833"/>
    </source>
</evidence>
<keyword evidence="7" id="KW-0862">Zinc</keyword>
<feature type="compositionally biased region" description="Polar residues" evidence="9">
    <location>
        <begin position="1137"/>
        <end position="1148"/>
    </location>
</feature>
<proteinExistence type="inferred from homology"/>
<evidence type="ECO:0000256" key="1">
    <source>
        <dbReference type="ARBA" id="ARBA00001947"/>
    </source>
</evidence>
<gene>
    <name evidence="11" type="ORF">CURHAP_LOCUS6912</name>
</gene>
<feature type="compositionally biased region" description="Polar residues" evidence="9">
    <location>
        <begin position="1040"/>
        <end position="1050"/>
    </location>
</feature>
<dbReference type="Gene3D" id="3.40.140.10">
    <property type="entry name" value="Cytidine Deaminase, domain 2"/>
    <property type="match status" value="1"/>
</dbReference>
<feature type="compositionally biased region" description="Polar residues" evidence="9">
    <location>
        <begin position="1017"/>
        <end position="1026"/>
    </location>
</feature>
<dbReference type="EC" id="3.5.4.33" evidence="3"/>
<dbReference type="Proteomes" id="UP000507222">
    <property type="component" value="Unassembled WGS sequence"/>
</dbReference>
<evidence type="ECO:0000256" key="4">
    <source>
        <dbReference type="ARBA" id="ARBA00022694"/>
    </source>
</evidence>
<evidence type="ECO:0000256" key="3">
    <source>
        <dbReference type="ARBA" id="ARBA00012740"/>
    </source>
</evidence>
<dbReference type="InterPro" id="IPR028883">
    <property type="entry name" value="tRNA_aden_deaminase"/>
</dbReference>
<feature type="compositionally biased region" description="Basic and acidic residues" evidence="9">
    <location>
        <begin position="1153"/>
        <end position="1168"/>
    </location>
</feature>
<dbReference type="InterPro" id="IPR016193">
    <property type="entry name" value="Cytidine_deaminase-like"/>
</dbReference>
<name>A0A6J5TMN4_PRUAR</name>
<feature type="region of interest" description="Disordered" evidence="9">
    <location>
        <begin position="1125"/>
        <end position="1249"/>
    </location>
</feature>
<feature type="domain" description="CMP/dCMP-type deaminase" evidence="10">
    <location>
        <begin position="1339"/>
        <end position="1461"/>
    </location>
</feature>
<feature type="compositionally biased region" description="Basic and acidic residues" evidence="9">
    <location>
        <begin position="188"/>
        <end position="297"/>
    </location>
</feature>
<feature type="compositionally biased region" description="Polar residues" evidence="9">
    <location>
        <begin position="1218"/>
        <end position="1230"/>
    </location>
</feature>
<evidence type="ECO:0000256" key="5">
    <source>
        <dbReference type="ARBA" id="ARBA00022723"/>
    </source>
</evidence>
<accession>A0A6J5TMN4</accession>
<dbReference type="GO" id="GO:0009507">
    <property type="term" value="C:chloroplast"/>
    <property type="evidence" value="ECO:0007669"/>
    <property type="project" value="TreeGrafter"/>
</dbReference>
<evidence type="ECO:0000256" key="9">
    <source>
        <dbReference type="SAM" id="MobiDB-lite"/>
    </source>
</evidence>
<feature type="region of interest" description="Disordered" evidence="9">
    <location>
        <begin position="1502"/>
        <end position="1526"/>
    </location>
</feature>
<dbReference type="HAMAP" id="MF_00972">
    <property type="entry name" value="tRNA_aden_deaminase"/>
    <property type="match status" value="1"/>
</dbReference>
<feature type="compositionally biased region" description="Low complexity" evidence="9">
    <location>
        <begin position="1240"/>
        <end position="1249"/>
    </location>
</feature>
<comment type="subunit">
    <text evidence="2">Homodimer.</text>
</comment>
<organism evidence="11 12">
    <name type="scientific">Prunus armeniaca</name>
    <name type="common">Apricot</name>
    <name type="synonym">Armeniaca vulgaris</name>
    <dbReference type="NCBI Taxonomy" id="36596"/>
    <lineage>
        <taxon>Eukaryota</taxon>
        <taxon>Viridiplantae</taxon>
        <taxon>Streptophyta</taxon>
        <taxon>Embryophyta</taxon>
        <taxon>Tracheophyta</taxon>
        <taxon>Spermatophyta</taxon>
        <taxon>Magnoliopsida</taxon>
        <taxon>eudicotyledons</taxon>
        <taxon>Gunneridae</taxon>
        <taxon>Pentapetalae</taxon>
        <taxon>rosids</taxon>
        <taxon>fabids</taxon>
        <taxon>Rosales</taxon>
        <taxon>Rosaceae</taxon>
        <taxon>Amygdaloideae</taxon>
        <taxon>Amygdaleae</taxon>
        <taxon>Prunus</taxon>
    </lineage>
</organism>
<comment type="cofactor">
    <cofactor evidence="1">
        <name>Zn(2+)</name>
        <dbReference type="ChEBI" id="CHEBI:29105"/>
    </cofactor>
</comment>
<evidence type="ECO:0000256" key="6">
    <source>
        <dbReference type="ARBA" id="ARBA00022801"/>
    </source>
</evidence>
<feature type="region of interest" description="Disordered" evidence="9">
    <location>
        <begin position="188"/>
        <end position="374"/>
    </location>
</feature>
<evidence type="ECO:0000313" key="12">
    <source>
        <dbReference type="Proteomes" id="UP000507222"/>
    </source>
</evidence>
<dbReference type="PROSITE" id="PS51747">
    <property type="entry name" value="CYT_DCMP_DEAMINASES_2"/>
    <property type="match status" value="1"/>
</dbReference>
<dbReference type="FunFam" id="3.40.140.10:FF:000005">
    <property type="entry name" value="tRNA-specific adenosine deaminase"/>
    <property type="match status" value="1"/>
</dbReference>
<evidence type="ECO:0000259" key="10">
    <source>
        <dbReference type="PROSITE" id="PS51747"/>
    </source>
</evidence>
<keyword evidence="5" id="KW-0479">Metal-binding</keyword>
<feature type="compositionally biased region" description="Polar residues" evidence="9">
    <location>
        <begin position="1172"/>
        <end position="1189"/>
    </location>
</feature>
<dbReference type="SUPFAM" id="SSF53927">
    <property type="entry name" value="Cytidine deaminase-like"/>
    <property type="match status" value="1"/>
</dbReference>
<dbReference type="GO" id="GO:0002100">
    <property type="term" value="P:tRNA wobble adenosine to inosine editing"/>
    <property type="evidence" value="ECO:0007669"/>
    <property type="project" value="InterPro"/>
</dbReference>
<feature type="compositionally biased region" description="Basic and acidic residues" evidence="9">
    <location>
        <begin position="348"/>
        <end position="366"/>
    </location>
</feature>